<dbReference type="EMBL" id="JAEPRC010000035">
    <property type="protein sequence ID" value="KAG2213595.1"/>
    <property type="molecule type" value="Genomic_DNA"/>
</dbReference>
<protein>
    <recommendedName>
        <fullName evidence="4">Mso1 N-terminal domain-containing protein</fullName>
    </recommendedName>
</protein>
<name>A0A8H7RN49_9FUNG</name>
<evidence type="ECO:0008006" key="4">
    <source>
        <dbReference type="Google" id="ProtNLM"/>
    </source>
</evidence>
<feature type="compositionally biased region" description="Basic and acidic residues" evidence="1">
    <location>
        <begin position="290"/>
        <end position="306"/>
    </location>
</feature>
<feature type="region of interest" description="Disordered" evidence="1">
    <location>
        <begin position="223"/>
        <end position="517"/>
    </location>
</feature>
<evidence type="ECO:0000313" key="2">
    <source>
        <dbReference type="EMBL" id="KAG2213595.1"/>
    </source>
</evidence>
<feature type="region of interest" description="Disordered" evidence="1">
    <location>
        <begin position="70"/>
        <end position="106"/>
    </location>
</feature>
<organism evidence="2 3">
    <name type="scientific">Mucor plumbeus</name>
    <dbReference type="NCBI Taxonomy" id="97098"/>
    <lineage>
        <taxon>Eukaryota</taxon>
        <taxon>Fungi</taxon>
        <taxon>Fungi incertae sedis</taxon>
        <taxon>Mucoromycota</taxon>
        <taxon>Mucoromycotina</taxon>
        <taxon>Mucoromycetes</taxon>
        <taxon>Mucorales</taxon>
        <taxon>Mucorineae</taxon>
        <taxon>Mucoraceae</taxon>
        <taxon>Mucor</taxon>
    </lineage>
</organism>
<feature type="compositionally biased region" description="Polar residues" evidence="1">
    <location>
        <begin position="469"/>
        <end position="480"/>
    </location>
</feature>
<proteinExistence type="predicted"/>
<feature type="compositionally biased region" description="Basic and acidic residues" evidence="1">
    <location>
        <begin position="334"/>
        <end position="380"/>
    </location>
</feature>
<reference evidence="2" key="1">
    <citation type="submission" date="2020-12" db="EMBL/GenBank/DDBJ databases">
        <title>Metabolic potential, ecology and presence of endohyphal bacteria is reflected in genomic diversity of Mucoromycotina.</title>
        <authorList>
            <person name="Muszewska A."/>
            <person name="Okrasinska A."/>
            <person name="Steczkiewicz K."/>
            <person name="Drgas O."/>
            <person name="Orlowska M."/>
            <person name="Perlinska-Lenart U."/>
            <person name="Aleksandrzak-Piekarczyk T."/>
            <person name="Szatraj K."/>
            <person name="Zielenkiewicz U."/>
            <person name="Pilsyk S."/>
            <person name="Malc E."/>
            <person name="Mieczkowski P."/>
            <person name="Kruszewska J.S."/>
            <person name="Biernat P."/>
            <person name="Pawlowska J."/>
        </authorList>
    </citation>
    <scope>NUCLEOTIDE SEQUENCE</scope>
    <source>
        <strain evidence="2">CBS 226.32</strain>
    </source>
</reference>
<dbReference type="OrthoDB" id="2683368at2759"/>
<feature type="compositionally biased region" description="Basic and acidic residues" evidence="1">
    <location>
        <begin position="261"/>
        <end position="276"/>
    </location>
</feature>
<gene>
    <name evidence="2" type="ORF">INT46_002747</name>
</gene>
<accession>A0A8H7RN49</accession>
<sequence>MGAQAVDYRVSTLVVLCKDCGHDVGLYPARHKCQPVERPAMPALPVQYSKEKKLNIPGSLELSARTISSGSSASMASSPSPSFSSAETPTSKWSSRLQNNKSDDENEESVYFNNFAANLPETNEPSGRKLWGKVRQNDKWKQLSEKNEKPKQSGKLWGKLIQATQNMADKIPARDERGAESDEDDWEGETHVSRILREHYEKKRLRLPEWLFDENVAISRKLSSSGRRNNEPLSPVRQQHQQSDGPIRTSSRRRLWEQNPEDAKNISSRERERQELRQAQSPMPPTGSENRSRYNNRDHQQHHYNEDGETGSYGRYSNNRDNYEDDQYSNNRNYYEDDYGRRSQPTTRDDDRYYDDRYKSNHSRDDDRGGHYSQGRDRYDTSPQTRSSRDQSRYYEDDHRYAQQLSPQQQQQRSNNSNRQKYYEENRGGYYESSQAPPKSERSTRGYNNNNEPRPNRHDQSPELDDYYSSKNEAQRVPSQSRDRAAATRYNSPPEMARREPSIRSGGRRYGNDPNYF</sequence>
<evidence type="ECO:0000313" key="3">
    <source>
        <dbReference type="Proteomes" id="UP000650833"/>
    </source>
</evidence>
<feature type="compositionally biased region" description="Low complexity" evidence="1">
    <location>
        <begin position="70"/>
        <end position="91"/>
    </location>
</feature>
<dbReference type="AlphaFoldDB" id="A0A8H7RN49"/>
<keyword evidence="3" id="KW-1185">Reference proteome</keyword>
<evidence type="ECO:0000256" key="1">
    <source>
        <dbReference type="SAM" id="MobiDB-lite"/>
    </source>
</evidence>
<dbReference type="Proteomes" id="UP000650833">
    <property type="component" value="Unassembled WGS sequence"/>
</dbReference>
<feature type="region of interest" description="Disordered" evidence="1">
    <location>
        <begin position="170"/>
        <end position="189"/>
    </location>
</feature>
<feature type="compositionally biased region" description="Basic and acidic residues" evidence="1">
    <location>
        <begin position="171"/>
        <end position="180"/>
    </location>
</feature>
<comment type="caution">
    <text evidence="2">The sequence shown here is derived from an EMBL/GenBank/DDBJ whole genome shotgun (WGS) entry which is preliminary data.</text>
</comment>
<feature type="compositionally biased region" description="Basic and acidic residues" evidence="1">
    <location>
        <begin position="387"/>
        <end position="401"/>
    </location>
</feature>
<feature type="compositionally biased region" description="Low complexity" evidence="1">
    <location>
        <begin position="403"/>
        <end position="420"/>
    </location>
</feature>